<comment type="caution">
    <text evidence="2">The sequence shown here is derived from an EMBL/GenBank/DDBJ whole genome shotgun (WGS) entry which is preliminary data.</text>
</comment>
<dbReference type="InterPro" id="IPR008030">
    <property type="entry name" value="NmrA-like"/>
</dbReference>
<dbReference type="InterPro" id="IPR051604">
    <property type="entry name" value="Ergot_Alk_Oxidoreductase"/>
</dbReference>
<reference evidence="2 3" key="1">
    <citation type="submission" date="2023-07" db="EMBL/GenBank/DDBJ databases">
        <title>Genomic Encyclopedia of Type Strains, Phase IV (KMG-IV): sequencing the most valuable type-strain genomes for metagenomic binning, comparative biology and taxonomic classification.</title>
        <authorList>
            <person name="Goeker M."/>
        </authorList>
    </citation>
    <scope>NUCLEOTIDE SEQUENCE [LARGE SCALE GENOMIC DNA]</scope>
    <source>
        <strain evidence="2 3">DSM 17723</strain>
    </source>
</reference>
<keyword evidence="3" id="KW-1185">Reference proteome</keyword>
<feature type="domain" description="NmrA-like" evidence="1">
    <location>
        <begin position="4"/>
        <end position="235"/>
    </location>
</feature>
<dbReference type="RefSeq" id="WP_174881158.1">
    <property type="nucleotide sequence ID" value="NZ_CADEPK010000320.1"/>
</dbReference>
<proteinExistence type="predicted"/>
<protein>
    <submittedName>
        <fullName evidence="2">Uncharacterized protein YbjT (DUF2867 family)</fullName>
    </submittedName>
</protein>
<dbReference type="SUPFAM" id="SSF51735">
    <property type="entry name" value="NAD(P)-binding Rossmann-fold domains"/>
    <property type="match status" value="1"/>
</dbReference>
<evidence type="ECO:0000313" key="3">
    <source>
        <dbReference type="Proteomes" id="UP001232245"/>
    </source>
</evidence>
<dbReference type="Gene3D" id="3.40.50.720">
    <property type="entry name" value="NAD(P)-binding Rossmann-like Domain"/>
    <property type="match status" value="1"/>
</dbReference>
<organism evidence="2 3">
    <name type="scientific">Metabacillus niabensis</name>
    <dbReference type="NCBI Taxonomy" id="324854"/>
    <lineage>
        <taxon>Bacteria</taxon>
        <taxon>Bacillati</taxon>
        <taxon>Bacillota</taxon>
        <taxon>Bacilli</taxon>
        <taxon>Bacillales</taxon>
        <taxon>Bacillaceae</taxon>
        <taxon>Metabacillus</taxon>
    </lineage>
</organism>
<dbReference type="InterPro" id="IPR036291">
    <property type="entry name" value="NAD(P)-bd_dom_sf"/>
</dbReference>
<dbReference type="EMBL" id="JAUSTZ010000008">
    <property type="protein sequence ID" value="MDQ0227255.1"/>
    <property type="molecule type" value="Genomic_DNA"/>
</dbReference>
<dbReference type="Gene3D" id="3.90.25.10">
    <property type="entry name" value="UDP-galactose 4-epimerase, domain 1"/>
    <property type="match status" value="1"/>
</dbReference>
<gene>
    <name evidence="2" type="ORF">J2S02_003600</name>
</gene>
<accession>A0ABT9Z7K3</accession>
<evidence type="ECO:0000259" key="1">
    <source>
        <dbReference type="Pfam" id="PF05368"/>
    </source>
</evidence>
<dbReference type="PANTHER" id="PTHR43162">
    <property type="match status" value="1"/>
</dbReference>
<sequence>MNIILGGTGQIGLMLATNLFNKGQSVRAVVRNESKAHKLRKMGIEVVVADYLDKEALKRAFNGGKSAFLLTPEDPKSENYMDDVRLMISHYQEAVQAAGINKIVGLSSMGAHHESGTGTLLASYLLEQAFCELNIEQVFVRPAYYFSNWIGYMELIMMQGILPTFFPPEMKLPMISPTDVAAFLTDVMIRETPQERIYEICGPHDYSSLEIARIFGNVLNKDVALQQIFEREWENTLVQAGFTTDGIRNLILMTKAVIDGKTKGDTANQIRLFTDFKTFLEKII</sequence>
<evidence type="ECO:0000313" key="2">
    <source>
        <dbReference type="EMBL" id="MDQ0227255.1"/>
    </source>
</evidence>
<dbReference type="Pfam" id="PF05368">
    <property type="entry name" value="NmrA"/>
    <property type="match status" value="1"/>
</dbReference>
<dbReference type="Proteomes" id="UP001232245">
    <property type="component" value="Unassembled WGS sequence"/>
</dbReference>
<name>A0ABT9Z7K3_9BACI</name>
<dbReference type="PANTHER" id="PTHR43162:SF1">
    <property type="entry name" value="PRESTALK A DIFFERENTIATION PROTEIN A"/>
    <property type="match status" value="1"/>
</dbReference>